<name>A0A9D2ZUP1_9BACT</name>
<dbReference type="Pfam" id="PF03717">
    <property type="entry name" value="PBP_dimer"/>
    <property type="match status" value="1"/>
</dbReference>
<dbReference type="AlphaFoldDB" id="A0A9D2ZUP1"/>
<proteinExistence type="predicted"/>
<reference evidence="17" key="2">
    <citation type="submission" date="2021-04" db="EMBL/GenBank/DDBJ databases">
        <authorList>
            <person name="Gilroy R."/>
        </authorList>
    </citation>
    <scope>NUCLEOTIDE SEQUENCE</scope>
    <source>
        <strain evidence="17">MalCec1-1739</strain>
    </source>
</reference>
<dbReference type="Gene3D" id="3.30.1390.30">
    <property type="entry name" value="Penicillin-binding protein 2a, domain 3"/>
    <property type="match status" value="1"/>
</dbReference>
<evidence type="ECO:0000256" key="14">
    <source>
        <dbReference type="SAM" id="Phobius"/>
    </source>
</evidence>
<dbReference type="InterPro" id="IPR012338">
    <property type="entry name" value="Beta-lactam/transpept-like"/>
</dbReference>
<keyword evidence="9" id="KW-0133">Cell shape</keyword>
<evidence type="ECO:0000256" key="2">
    <source>
        <dbReference type="ARBA" id="ARBA00004236"/>
    </source>
</evidence>
<dbReference type="PANTHER" id="PTHR30627">
    <property type="entry name" value="PEPTIDOGLYCAN D,D-TRANSPEPTIDASE"/>
    <property type="match status" value="1"/>
</dbReference>
<keyword evidence="3" id="KW-1003">Cell membrane</keyword>
<evidence type="ECO:0000256" key="7">
    <source>
        <dbReference type="ARBA" id="ARBA00022692"/>
    </source>
</evidence>
<comment type="caution">
    <text evidence="17">The sequence shown here is derived from an EMBL/GenBank/DDBJ whole genome shotgun (WGS) entry which is preliminary data.</text>
</comment>
<protein>
    <submittedName>
        <fullName evidence="17">Penicillin-binding protein 2</fullName>
        <ecNumber evidence="17">3.4.16.4</ecNumber>
    </submittedName>
</protein>
<dbReference type="GO" id="GO:0071555">
    <property type="term" value="P:cell wall organization"/>
    <property type="evidence" value="ECO:0007669"/>
    <property type="project" value="UniProtKB-KW"/>
</dbReference>
<dbReference type="GO" id="GO:0006508">
    <property type="term" value="P:proteolysis"/>
    <property type="evidence" value="ECO:0007669"/>
    <property type="project" value="UniProtKB-KW"/>
</dbReference>
<keyword evidence="11 14" id="KW-1133">Transmembrane helix</keyword>
<evidence type="ECO:0000256" key="11">
    <source>
        <dbReference type="ARBA" id="ARBA00022989"/>
    </source>
</evidence>
<keyword evidence="12 14" id="KW-0472">Membrane</keyword>
<evidence type="ECO:0000256" key="13">
    <source>
        <dbReference type="ARBA" id="ARBA00023316"/>
    </source>
</evidence>
<dbReference type="Pfam" id="PF00905">
    <property type="entry name" value="Transpeptidase"/>
    <property type="match status" value="1"/>
</dbReference>
<dbReference type="GO" id="GO:0071972">
    <property type="term" value="F:peptidoglycan L,D-transpeptidase activity"/>
    <property type="evidence" value="ECO:0007669"/>
    <property type="project" value="TreeGrafter"/>
</dbReference>
<dbReference type="GO" id="GO:0008360">
    <property type="term" value="P:regulation of cell shape"/>
    <property type="evidence" value="ECO:0007669"/>
    <property type="project" value="UniProtKB-KW"/>
</dbReference>
<keyword evidence="5 17" id="KW-0121">Carboxypeptidase</keyword>
<dbReference type="InterPro" id="IPR017790">
    <property type="entry name" value="Penicillin-binding_protein_2"/>
</dbReference>
<evidence type="ECO:0000313" key="18">
    <source>
        <dbReference type="Proteomes" id="UP000787625"/>
    </source>
</evidence>
<feature type="domain" description="Penicillin-binding protein transpeptidase" evidence="15">
    <location>
        <begin position="263"/>
        <end position="579"/>
    </location>
</feature>
<dbReference type="FunFam" id="3.40.710.10:FF:000024">
    <property type="entry name" value="Penicillin-binding protein 2"/>
    <property type="match status" value="1"/>
</dbReference>
<dbReference type="PANTHER" id="PTHR30627:SF2">
    <property type="entry name" value="PEPTIDOGLYCAN D,D-TRANSPEPTIDASE MRDA"/>
    <property type="match status" value="1"/>
</dbReference>
<sequence length="620" mass="69307">MPRDIRYTNRKYIIGGIAVAVVLVYIIRLFALQITTDDYKRYADSNAFLKRTVYPARGNIYDRNGNLMVYNQPTYDLLFVPVETEGIDTLDLCSTLGITREEFASIMARVSDRRRNPGYSRYTQQLLMAQLSPEEAANFHEKLYKFNGFHIRRRTIRQYSSPVAAHVLGDIGEISRAELDRDTAGYYASGDFIGKQGIERSYEEELRGTKGTEVLLRDSRGRIRGRYMDGAYDEPAVPGHDLVLGLDARLQQLGERLMQGKMGSIVAIEPSTGEILCLVSSPSYDPALMVGRERGKNHHILEQDKTKPLFNRAIMAAYPPGSTFKPAQGLIFLQEGITTPETMFPCHAGFLYSGMRLGCHGHASPINFQNALSTSCNAYFCWGLMRMLESKKYSGIEESMTRWKDYMVAMGFGYRLGIDLPGEKRGLIPNYEYYKTFLGPRWRALNVISIAIGQGEILCTPIQIANQAATIANRGKFITPHVVREVRGGQVDGAYRTWRYTGIDREYYDIAVRGMRGAVVGSDYGATCRRANIPGLEICGKTGTAQNSGTDHSIFMGFAPMDDARIAISVYVENGGFGATWAVPIGALMIEQYLNDSIAAERVPLLESIENTNLISSKYE</sequence>
<evidence type="ECO:0000256" key="9">
    <source>
        <dbReference type="ARBA" id="ARBA00022960"/>
    </source>
</evidence>
<keyword evidence="7 14" id="KW-0812">Transmembrane</keyword>
<evidence type="ECO:0000256" key="12">
    <source>
        <dbReference type="ARBA" id="ARBA00023136"/>
    </source>
</evidence>
<gene>
    <name evidence="17" type="primary">mrdA</name>
    <name evidence="17" type="ORF">IAA93_06540</name>
</gene>
<dbReference type="EC" id="3.4.16.4" evidence="17"/>
<keyword evidence="13" id="KW-0961">Cell wall biogenesis/degradation</keyword>
<dbReference type="GO" id="GO:0009002">
    <property type="term" value="F:serine-type D-Ala-D-Ala carboxypeptidase activity"/>
    <property type="evidence" value="ECO:0007669"/>
    <property type="project" value="UniProtKB-EC"/>
</dbReference>
<keyword evidence="4" id="KW-0997">Cell inner membrane</keyword>
<dbReference type="Proteomes" id="UP000787625">
    <property type="component" value="Unassembled WGS sequence"/>
</dbReference>
<keyword evidence="6" id="KW-0645">Protease</keyword>
<dbReference type="Gene3D" id="3.40.710.10">
    <property type="entry name" value="DD-peptidase/beta-lactamase superfamily"/>
    <property type="match status" value="1"/>
</dbReference>
<dbReference type="NCBIfam" id="TIGR03423">
    <property type="entry name" value="pbp2_mrdA"/>
    <property type="match status" value="1"/>
</dbReference>
<evidence type="ECO:0000256" key="3">
    <source>
        <dbReference type="ARBA" id="ARBA00022475"/>
    </source>
</evidence>
<evidence type="ECO:0000256" key="5">
    <source>
        <dbReference type="ARBA" id="ARBA00022645"/>
    </source>
</evidence>
<evidence type="ECO:0000256" key="10">
    <source>
        <dbReference type="ARBA" id="ARBA00022984"/>
    </source>
</evidence>
<evidence type="ECO:0000256" key="6">
    <source>
        <dbReference type="ARBA" id="ARBA00022670"/>
    </source>
</evidence>
<dbReference type="SUPFAM" id="SSF56519">
    <property type="entry name" value="Penicillin binding protein dimerisation domain"/>
    <property type="match status" value="1"/>
</dbReference>
<dbReference type="InterPro" id="IPR005311">
    <property type="entry name" value="PBP_dimer"/>
</dbReference>
<comment type="subcellular location">
    <subcellularLocation>
        <location evidence="2">Cell membrane</location>
    </subcellularLocation>
    <subcellularLocation>
        <location evidence="1">Membrane</location>
        <topology evidence="1">Single-pass membrane protein</topology>
    </subcellularLocation>
</comment>
<dbReference type="InterPro" id="IPR001460">
    <property type="entry name" value="PCN-bd_Tpept"/>
</dbReference>
<dbReference type="GO" id="GO:0008658">
    <property type="term" value="F:penicillin binding"/>
    <property type="evidence" value="ECO:0007669"/>
    <property type="project" value="InterPro"/>
</dbReference>
<dbReference type="SUPFAM" id="SSF56601">
    <property type="entry name" value="beta-lactamase/transpeptidase-like"/>
    <property type="match status" value="1"/>
</dbReference>
<evidence type="ECO:0000256" key="4">
    <source>
        <dbReference type="ARBA" id="ARBA00022519"/>
    </source>
</evidence>
<dbReference type="Gene3D" id="3.90.1310.10">
    <property type="entry name" value="Penicillin-binding protein 2a (Domain 2)"/>
    <property type="match status" value="1"/>
</dbReference>
<organism evidence="17 18">
    <name type="scientific">Candidatus Avibacteroides avistercoris</name>
    <dbReference type="NCBI Taxonomy" id="2840690"/>
    <lineage>
        <taxon>Bacteria</taxon>
        <taxon>Pseudomonadati</taxon>
        <taxon>Bacteroidota</taxon>
        <taxon>Bacteroidia</taxon>
        <taxon>Bacteroidales</taxon>
        <taxon>Bacteroidaceae</taxon>
        <taxon>Bacteroidaceae incertae sedis</taxon>
        <taxon>Candidatus Avibacteroides</taxon>
    </lineage>
</organism>
<feature type="transmembrane region" description="Helical" evidence="14">
    <location>
        <begin position="12"/>
        <end position="31"/>
    </location>
</feature>
<dbReference type="EMBL" id="DWUP01000150">
    <property type="protein sequence ID" value="HJD53363.1"/>
    <property type="molecule type" value="Genomic_DNA"/>
</dbReference>
<evidence type="ECO:0000259" key="16">
    <source>
        <dbReference type="Pfam" id="PF03717"/>
    </source>
</evidence>
<reference evidence="17" key="1">
    <citation type="journal article" date="2021" name="PeerJ">
        <title>Extensive microbial diversity within the chicken gut microbiome revealed by metagenomics and culture.</title>
        <authorList>
            <person name="Gilroy R."/>
            <person name="Ravi A."/>
            <person name="Getino M."/>
            <person name="Pursley I."/>
            <person name="Horton D.L."/>
            <person name="Alikhan N.F."/>
            <person name="Baker D."/>
            <person name="Gharbi K."/>
            <person name="Hall N."/>
            <person name="Watson M."/>
            <person name="Adriaenssens E.M."/>
            <person name="Foster-Nyarko E."/>
            <person name="Jarju S."/>
            <person name="Secka A."/>
            <person name="Antonio M."/>
            <person name="Oren A."/>
            <person name="Chaudhuri R.R."/>
            <person name="La Ragione R."/>
            <person name="Hildebrand F."/>
            <person name="Pallen M.J."/>
        </authorList>
    </citation>
    <scope>NUCLEOTIDE SEQUENCE</scope>
    <source>
        <strain evidence="17">MalCec1-1739</strain>
    </source>
</reference>
<dbReference type="GO" id="GO:0009252">
    <property type="term" value="P:peptidoglycan biosynthetic process"/>
    <property type="evidence" value="ECO:0007669"/>
    <property type="project" value="UniProtKB-KW"/>
</dbReference>
<dbReference type="GO" id="GO:0005886">
    <property type="term" value="C:plasma membrane"/>
    <property type="evidence" value="ECO:0007669"/>
    <property type="project" value="UniProtKB-SubCell"/>
</dbReference>
<accession>A0A9D2ZUP1</accession>
<evidence type="ECO:0000259" key="15">
    <source>
        <dbReference type="Pfam" id="PF00905"/>
    </source>
</evidence>
<evidence type="ECO:0000256" key="8">
    <source>
        <dbReference type="ARBA" id="ARBA00022801"/>
    </source>
</evidence>
<dbReference type="InterPro" id="IPR050515">
    <property type="entry name" value="Beta-lactam/transpept"/>
</dbReference>
<evidence type="ECO:0000256" key="1">
    <source>
        <dbReference type="ARBA" id="ARBA00004167"/>
    </source>
</evidence>
<keyword evidence="10" id="KW-0573">Peptidoglycan synthesis</keyword>
<feature type="domain" description="Penicillin-binding protein dimerisation" evidence="16">
    <location>
        <begin position="53"/>
        <end position="224"/>
    </location>
</feature>
<evidence type="ECO:0000313" key="17">
    <source>
        <dbReference type="EMBL" id="HJD53363.1"/>
    </source>
</evidence>
<keyword evidence="8 17" id="KW-0378">Hydrolase</keyword>
<dbReference type="InterPro" id="IPR036138">
    <property type="entry name" value="PBP_dimer_sf"/>
</dbReference>